<comment type="caution">
    <text evidence="9">The sequence shown here is derived from an EMBL/GenBank/DDBJ whole genome shotgun (WGS) entry which is preliminary data.</text>
</comment>
<reference evidence="9" key="2">
    <citation type="submission" date="2023-04" db="EMBL/GenBank/DDBJ databases">
        <title>Paracnuella aquatica gen. nov., sp. nov., a member of the family Chitinophagaceae isolated from a hot spring.</title>
        <authorList>
            <person name="Wang C."/>
        </authorList>
    </citation>
    <scope>NUCLEOTIDE SEQUENCE</scope>
    <source>
        <strain evidence="9">LB-8</strain>
    </source>
</reference>
<dbReference type="NCBIfam" id="TIGR04057">
    <property type="entry name" value="SusC_RagA_signa"/>
    <property type="match status" value="1"/>
</dbReference>
<sequence>MGKVAGLNITVPNGVEGSSQRVVIRGNNVLFGNNQPLYVVDGVPLSDGQMGLKQSDGTGFNVATASYGTPDVGGTQTDWGSRLNFINSEDIEDVNVLKGPTAAAMYGARGANGVVLITTKKGSKKSGFGVEYSFSTRFTKAYLFQDYQDQYGSGGAIGLWTADESKKLPKDANGNYRYPAEAPWSGSGVNDKFTQFGPLPGGKNYWDYFSWPGAGLSWGAKMNGQEIIWWDGQKRPYSPDPNAAKSFFNTGNTTTHNVAFSTGGDLGALRVSLNHSENKSIIPNSGYKQSSINTGSNLNISKKLKAETVVTYTNYSRKNTPSLGDNNSISKFLTYGFPADYTQIERNVYKNADGSKNKFDNSQYPMSYPYSSYSNLWWHTFEENTTLNRDQLIGSLKLNAEVTPWLNLMGRTGIDMSTNKFETKNTPIDAAGYQGSYGLEMNKDYTVSGEFLATAHKNGILPDLDANVSVGTSTWSNKFEGSSANNAGPFANPNLYYLSNTTATVNAGWLPTYYRLESKINSVYGLMNLAYKNYLFLEVTGRNDWSSTLPIKSASYFYPATSLSYAFTEHLKSVQNWLDYGKLRVAYAGSANGTTPYNTTALYNSGTFGGVVTRYLESNLRPINLEPQRSKSVEFGTQLAFLKNRLSLDFTYYRIKSTSQILSAPLALSSGFQNKTFNTGAMQNNGIEFIVRATPVRSRDFEWMLTLNGAHNNNKVLSLSEGIDKYYLGTVFGSRTGAVMYAKVGDQFGTIYGLDYKYLNGQKVVRRLMDNTNTTVVGTQYVTTNDVVPIGNATPWLTGGLGNNFKYKNFSLSFLTDFKLGGDVYSFDYASAMGEGKAPETLVERNGGGLPYTYPDGTKANHGVILDGVFEDGKKNTDVVNYMFKYAGQYAAWSNVDMPRSNAVFENTWVKLRELSLTYDMPAQIAKSSKFLQGMSVSLIGRDLFYFYKTLPDNLNPEGVSGTGNMQGFQWASLPGTRSFGASVRVKL</sequence>
<keyword evidence="3 7" id="KW-1134">Transmembrane beta strand</keyword>
<dbReference type="NCBIfam" id="TIGR04056">
    <property type="entry name" value="OMP_RagA_SusC"/>
    <property type="match status" value="1"/>
</dbReference>
<keyword evidence="2 7" id="KW-0813">Transport</keyword>
<dbReference type="AlphaFoldDB" id="A0A9X2XSR1"/>
<dbReference type="Pfam" id="PF07715">
    <property type="entry name" value="Plug"/>
    <property type="match status" value="1"/>
</dbReference>
<dbReference type="InterPro" id="IPR036942">
    <property type="entry name" value="Beta-barrel_TonB_sf"/>
</dbReference>
<evidence type="ECO:0000256" key="5">
    <source>
        <dbReference type="ARBA" id="ARBA00023136"/>
    </source>
</evidence>
<dbReference type="InterPro" id="IPR023996">
    <property type="entry name" value="TonB-dep_OMP_SusC/RagA"/>
</dbReference>
<dbReference type="InterPro" id="IPR037066">
    <property type="entry name" value="Plug_dom_sf"/>
</dbReference>
<evidence type="ECO:0000256" key="6">
    <source>
        <dbReference type="ARBA" id="ARBA00023237"/>
    </source>
</evidence>
<evidence type="ECO:0000256" key="3">
    <source>
        <dbReference type="ARBA" id="ARBA00022452"/>
    </source>
</evidence>
<dbReference type="Gene3D" id="2.40.170.20">
    <property type="entry name" value="TonB-dependent receptor, beta-barrel domain"/>
    <property type="match status" value="1"/>
</dbReference>
<dbReference type="InterPro" id="IPR023997">
    <property type="entry name" value="TonB-dep_OMP_SusC/RagA_CS"/>
</dbReference>
<reference evidence="9" key="1">
    <citation type="submission" date="2022-09" db="EMBL/GenBank/DDBJ databases">
        <authorList>
            <person name="Yuan C."/>
            <person name="Ke Z."/>
        </authorList>
    </citation>
    <scope>NUCLEOTIDE SEQUENCE</scope>
    <source>
        <strain evidence="9">LB-8</strain>
    </source>
</reference>
<keyword evidence="6 7" id="KW-0998">Cell outer membrane</keyword>
<dbReference type="SUPFAM" id="SSF56935">
    <property type="entry name" value="Porins"/>
    <property type="match status" value="1"/>
</dbReference>
<gene>
    <name evidence="9" type="ORF">OCK74_00555</name>
</gene>
<evidence type="ECO:0000256" key="2">
    <source>
        <dbReference type="ARBA" id="ARBA00022448"/>
    </source>
</evidence>
<dbReference type="EMBL" id="JAOTIF010000001">
    <property type="protein sequence ID" value="MCU7547577.1"/>
    <property type="molecule type" value="Genomic_DNA"/>
</dbReference>
<organism evidence="9 10">
    <name type="scientific">Paraflavisolibacter caeni</name>
    <dbReference type="NCBI Taxonomy" id="2982496"/>
    <lineage>
        <taxon>Bacteria</taxon>
        <taxon>Pseudomonadati</taxon>
        <taxon>Bacteroidota</taxon>
        <taxon>Chitinophagia</taxon>
        <taxon>Chitinophagales</taxon>
        <taxon>Chitinophagaceae</taxon>
        <taxon>Paraflavisolibacter</taxon>
    </lineage>
</organism>
<dbReference type="PROSITE" id="PS52016">
    <property type="entry name" value="TONB_DEPENDENT_REC_3"/>
    <property type="match status" value="1"/>
</dbReference>
<evidence type="ECO:0000256" key="7">
    <source>
        <dbReference type="PROSITE-ProRule" id="PRU01360"/>
    </source>
</evidence>
<comment type="subcellular location">
    <subcellularLocation>
        <location evidence="1 7">Cell outer membrane</location>
        <topology evidence="1 7">Multi-pass membrane protein</topology>
    </subcellularLocation>
</comment>
<evidence type="ECO:0000256" key="4">
    <source>
        <dbReference type="ARBA" id="ARBA00022692"/>
    </source>
</evidence>
<accession>A0A9X2XSR1</accession>
<evidence type="ECO:0000256" key="1">
    <source>
        <dbReference type="ARBA" id="ARBA00004571"/>
    </source>
</evidence>
<protein>
    <submittedName>
        <fullName evidence="9">SusC/RagA family TonB-linked outer membrane protein</fullName>
    </submittedName>
</protein>
<evidence type="ECO:0000313" key="9">
    <source>
        <dbReference type="EMBL" id="MCU7547577.1"/>
    </source>
</evidence>
<proteinExistence type="inferred from homology"/>
<dbReference type="Proteomes" id="UP001155483">
    <property type="component" value="Unassembled WGS sequence"/>
</dbReference>
<dbReference type="Gene3D" id="2.170.130.10">
    <property type="entry name" value="TonB-dependent receptor, plug domain"/>
    <property type="match status" value="1"/>
</dbReference>
<dbReference type="GO" id="GO:0009279">
    <property type="term" value="C:cell outer membrane"/>
    <property type="evidence" value="ECO:0007669"/>
    <property type="project" value="UniProtKB-SubCell"/>
</dbReference>
<keyword evidence="5 7" id="KW-0472">Membrane</keyword>
<keyword evidence="4 7" id="KW-0812">Transmembrane</keyword>
<dbReference type="InterPro" id="IPR039426">
    <property type="entry name" value="TonB-dep_rcpt-like"/>
</dbReference>
<comment type="similarity">
    <text evidence="7">Belongs to the TonB-dependent receptor family.</text>
</comment>
<evidence type="ECO:0000259" key="8">
    <source>
        <dbReference type="Pfam" id="PF07715"/>
    </source>
</evidence>
<dbReference type="RefSeq" id="WP_279295023.1">
    <property type="nucleotide sequence ID" value="NZ_JAOTIF010000001.1"/>
</dbReference>
<name>A0A9X2XSR1_9BACT</name>
<feature type="domain" description="TonB-dependent receptor plug" evidence="8">
    <location>
        <begin position="3"/>
        <end position="114"/>
    </location>
</feature>
<dbReference type="InterPro" id="IPR012910">
    <property type="entry name" value="Plug_dom"/>
</dbReference>
<evidence type="ECO:0000313" key="10">
    <source>
        <dbReference type="Proteomes" id="UP001155483"/>
    </source>
</evidence>
<keyword evidence="10" id="KW-1185">Reference proteome</keyword>